<comment type="caution">
    <text evidence="1">The sequence shown here is derived from an EMBL/GenBank/DDBJ whole genome shotgun (WGS) entry which is preliminary data.</text>
</comment>
<reference evidence="1 2" key="1">
    <citation type="journal article" date="2021" name="Appl. Environ. Microbiol.">
        <title>Genetic linkage and physical mapping for an oyster mushroom Pleurotus cornucopiae and QTL analysis for the trait cap color.</title>
        <authorList>
            <person name="Zhang Y."/>
            <person name="Gao W."/>
            <person name="Sonnenberg A."/>
            <person name="Chen Q."/>
            <person name="Zhang J."/>
            <person name="Huang C."/>
        </authorList>
    </citation>
    <scope>NUCLEOTIDE SEQUENCE [LARGE SCALE GENOMIC DNA]</scope>
    <source>
        <strain evidence="1">CCMSSC00406</strain>
    </source>
</reference>
<dbReference type="Proteomes" id="UP000824881">
    <property type="component" value="Unassembled WGS sequence"/>
</dbReference>
<sequence length="1378" mass="155113">MIDLHDPSTKAYKKAKRQYQRATKNRASDIEADWTPFRAAEKRYKARFPPPDLGNVLDIATLDPARADEVKQGSWTGSVHGVEYRSVPSSATLKAYAIPQIPGLVIIPGFLSHEEQRDLVRWSLADHAKHPNDTNLDTHYLLPRRGLWNTYIESLKDPEHDETIQPRAVVSTDDPSTTQYEPTGPRQLINNTPAAPEAFTTISLTPKPPPPPSQNALPSKASELLPKLRWANIGWFYHWGVKQYDFSKGKVEVDGKLLDICKSAVESVDWDALYKGTEDSWGEEGPAWRNWNDTYEPDAGIVNFYQTKDTLMAHVDRSEVCATSPLVSISLGNAAVFLIGGLTRDTEPTPILLRSGDVVIMSGPACRRAYHGVPRILEDTLPRHFKDDDTEEWAPFASSQPWKTIRVSSSISTSPASALPPVRVPQSPLYNRLITSKDHASVQINVADVDATGRALGTSTTFALCGQVRSQGESDDSLNRLATKAGPRRDYGLLPVPAPSDLSRDTASNVWIPRYLLESRSCHRRRDLYLDMNPSDPVSSPSSFDGSLSTISFDSMVEIKRSDIPSSPEVVARRPDAEDDKHRLLYTRSKVYVHPTAYARDNIPGFVALVKREATNAVYFLAWIPESLLNEKGDDEWKKFTKIEESSTLDEEDDDVVFIDLPNHRPESYAFSVPLTSIYSLIIHPPSLSSWYGSMAINLINGDTLPTLHFHDDESRSFTAPTPKTPQSSKAGLSSYPPPPTSPSPPPKYSGSWGGDDLLNKLRSYSHLLRSTLQPSLYLVDPSKADMETHTTQIFDDDAVDDILAQSSYANSHSPVPAHRRPRPLSSSPLSPNPYSQRSSVLHRSLGSPTSSSSSPPTQARMALLQSFSNITRATRHAAQNILSHPLAKPIVPHLPDPVRSLVNVNGETEWGSWVEKGGVGEFESARVYLARWARIVAEEGERARRREAQSLPSSSATNDAEETSLGVFELLHSAANLPTPKSSRDPAHPIDEATWEGWFGKDGRPRVSKEEMKGEVFRRGISPRGHLRRKLWPFVLGVHEWDVTSAEREKQWSEKKRHYKELKSQWCGVAEVFERQDVVDERHRIDVDCRRTDRTHPLFASNPSPNQQSLQTYSISPQIVDIGAQSPSNEHVDRLGSILLTYNFYNTELVSEGYVQGMSDLCAPIYVIMASDDEAEELTFWCFVEVMNRMKQNFLRDQSGMKKQLLTLQQLIGFMDPELYRHLEKIDGLNLFFCFRWVLISFKREFSFDDVLKLWEVLWTDYYSIDFVLFVALAILESHRDMILRYLVEFDEILKYCNELSMTIELDSTIAQAEVLFLSFSQLVADMDRRRAEDLDVPSNQLRQRHNRGSSHCPSGNNNIVMPVLSENLRSLLDSTR</sequence>
<name>A0ACB7J700_PLECO</name>
<proteinExistence type="predicted"/>
<keyword evidence="2" id="KW-1185">Reference proteome</keyword>
<dbReference type="EMBL" id="WQMT02000002">
    <property type="protein sequence ID" value="KAG9226364.1"/>
    <property type="molecule type" value="Genomic_DNA"/>
</dbReference>
<gene>
    <name evidence="1" type="ORF">CCMSSC00406_0003243</name>
</gene>
<protein>
    <submittedName>
        <fullName evidence="1">Uncharacterized protein</fullName>
    </submittedName>
</protein>
<evidence type="ECO:0000313" key="2">
    <source>
        <dbReference type="Proteomes" id="UP000824881"/>
    </source>
</evidence>
<evidence type="ECO:0000313" key="1">
    <source>
        <dbReference type="EMBL" id="KAG9226364.1"/>
    </source>
</evidence>
<organism evidence="1 2">
    <name type="scientific">Pleurotus cornucopiae</name>
    <name type="common">Cornucopia mushroom</name>
    <dbReference type="NCBI Taxonomy" id="5321"/>
    <lineage>
        <taxon>Eukaryota</taxon>
        <taxon>Fungi</taxon>
        <taxon>Dikarya</taxon>
        <taxon>Basidiomycota</taxon>
        <taxon>Agaricomycotina</taxon>
        <taxon>Agaricomycetes</taxon>
        <taxon>Agaricomycetidae</taxon>
        <taxon>Agaricales</taxon>
        <taxon>Pleurotineae</taxon>
        <taxon>Pleurotaceae</taxon>
        <taxon>Pleurotus</taxon>
    </lineage>
</organism>
<accession>A0ACB7J700</accession>